<keyword evidence="2" id="KW-1185">Reference proteome</keyword>
<accession>A0ABU1ZN68</accession>
<dbReference type="Proteomes" id="UP001268089">
    <property type="component" value="Unassembled WGS sequence"/>
</dbReference>
<comment type="caution">
    <text evidence="1">The sequence shown here is derived from an EMBL/GenBank/DDBJ whole genome shotgun (WGS) entry which is preliminary data.</text>
</comment>
<evidence type="ECO:0000313" key="2">
    <source>
        <dbReference type="Proteomes" id="UP001268089"/>
    </source>
</evidence>
<organism evidence="1 2">
    <name type="scientific">Rhodoferax saidenbachensis</name>
    <dbReference type="NCBI Taxonomy" id="1484693"/>
    <lineage>
        <taxon>Bacteria</taxon>
        <taxon>Pseudomonadati</taxon>
        <taxon>Pseudomonadota</taxon>
        <taxon>Betaproteobacteria</taxon>
        <taxon>Burkholderiales</taxon>
        <taxon>Comamonadaceae</taxon>
        <taxon>Rhodoferax</taxon>
    </lineage>
</organism>
<proteinExistence type="predicted"/>
<protein>
    <recommendedName>
        <fullName evidence="3">Phasin domain-containing protein</fullName>
    </recommendedName>
</protein>
<gene>
    <name evidence="1" type="ORF">J2X15_001623</name>
</gene>
<dbReference type="EMBL" id="JAVDXO010000003">
    <property type="protein sequence ID" value="MDR7306340.1"/>
    <property type="molecule type" value="Genomic_DNA"/>
</dbReference>
<evidence type="ECO:0008006" key="3">
    <source>
        <dbReference type="Google" id="ProtNLM"/>
    </source>
</evidence>
<dbReference type="RefSeq" id="WP_310341291.1">
    <property type="nucleotide sequence ID" value="NZ_JAVDXO010000003.1"/>
</dbReference>
<reference evidence="1 2" key="1">
    <citation type="submission" date="2023-07" db="EMBL/GenBank/DDBJ databases">
        <title>Sorghum-associated microbial communities from plants grown in Nebraska, USA.</title>
        <authorList>
            <person name="Schachtman D."/>
        </authorList>
    </citation>
    <scope>NUCLEOTIDE SEQUENCE [LARGE SCALE GENOMIC DNA]</scope>
    <source>
        <strain evidence="1 2">BE308</strain>
    </source>
</reference>
<sequence length="177" mass="18143">MANKKLSTVTTELIESYGNTAKNVINAYRVGNARAVGYVDQSWAAAVKKAGNRISAEVRTNALAAQKKVTSLYAHGVTLTSDSADTAVNKAVELAGKGLEQVAANASRFEKSTGLTTLNTIAVAAVPAAVAVNNVASKIEAKSGALVSKIAGSKTKAKVAAVKRTVAKTATRARKAA</sequence>
<evidence type="ECO:0000313" key="1">
    <source>
        <dbReference type="EMBL" id="MDR7306340.1"/>
    </source>
</evidence>
<name>A0ABU1ZN68_9BURK</name>